<dbReference type="InterPro" id="IPR029055">
    <property type="entry name" value="Ntn_hydrolases_N"/>
</dbReference>
<keyword evidence="4" id="KW-0647">Proteasome</keyword>
<evidence type="ECO:0000256" key="1">
    <source>
        <dbReference type="ARBA" id="ARBA00022490"/>
    </source>
</evidence>
<comment type="caution">
    <text evidence="4">The sequence shown here is derived from an EMBL/GenBank/DDBJ whole genome shotgun (WGS) entry which is preliminary data.</text>
</comment>
<evidence type="ECO:0000313" key="4">
    <source>
        <dbReference type="EMBL" id="MFD1633587.1"/>
    </source>
</evidence>
<dbReference type="PANTHER" id="PTHR32194">
    <property type="entry name" value="METALLOPROTEASE TLDD"/>
    <property type="match status" value="1"/>
</dbReference>
<dbReference type="GO" id="GO:0004175">
    <property type="term" value="F:endopeptidase activity"/>
    <property type="evidence" value="ECO:0007669"/>
    <property type="project" value="UniProtKB-ARBA"/>
</dbReference>
<dbReference type="CDD" id="cd01906">
    <property type="entry name" value="proteasome_protease_HslV"/>
    <property type="match status" value="1"/>
</dbReference>
<evidence type="ECO:0000256" key="2">
    <source>
        <dbReference type="ARBA" id="ARBA00022670"/>
    </source>
</evidence>
<dbReference type="EMBL" id="JBHUDL010000009">
    <property type="protein sequence ID" value="MFD1633587.1"/>
    <property type="molecule type" value="Genomic_DNA"/>
</dbReference>
<keyword evidence="5" id="KW-1185">Reference proteome</keyword>
<dbReference type="RefSeq" id="WP_256405534.1">
    <property type="nucleotide sequence ID" value="NZ_CP187151.1"/>
</dbReference>
<dbReference type="InterPro" id="IPR001353">
    <property type="entry name" value="Proteasome_sua/b"/>
</dbReference>
<protein>
    <submittedName>
        <fullName evidence="4">20S proteasome subunit A/B</fullName>
    </submittedName>
</protein>
<evidence type="ECO:0000313" key="5">
    <source>
        <dbReference type="Proteomes" id="UP001597075"/>
    </source>
</evidence>
<dbReference type="GO" id="GO:0000502">
    <property type="term" value="C:proteasome complex"/>
    <property type="evidence" value="ECO:0007669"/>
    <property type="project" value="UniProtKB-KW"/>
</dbReference>
<dbReference type="Pfam" id="PF00227">
    <property type="entry name" value="Proteasome"/>
    <property type="match status" value="1"/>
</dbReference>
<organism evidence="4 5">
    <name type="scientific">Haloplanus ruber</name>
    <dbReference type="NCBI Taxonomy" id="869892"/>
    <lineage>
        <taxon>Archaea</taxon>
        <taxon>Methanobacteriati</taxon>
        <taxon>Methanobacteriota</taxon>
        <taxon>Stenosarchaea group</taxon>
        <taxon>Halobacteria</taxon>
        <taxon>Halobacteriales</taxon>
        <taxon>Haloferacaceae</taxon>
        <taxon>Haloplanus</taxon>
    </lineage>
</organism>
<evidence type="ECO:0000256" key="3">
    <source>
        <dbReference type="ARBA" id="ARBA00022801"/>
    </source>
</evidence>
<dbReference type="GO" id="GO:0006508">
    <property type="term" value="P:proteolysis"/>
    <property type="evidence" value="ECO:0007669"/>
    <property type="project" value="UniProtKB-KW"/>
</dbReference>
<dbReference type="PANTHER" id="PTHR32194:SF0">
    <property type="entry name" value="ATP-DEPENDENT PROTEASE SUBUNIT HSLV"/>
    <property type="match status" value="1"/>
</dbReference>
<keyword evidence="3" id="KW-0378">Hydrolase</keyword>
<dbReference type="AlphaFoldDB" id="A0ABD6CWH0"/>
<accession>A0ABD6CWH0</accession>
<dbReference type="SUPFAM" id="SSF56235">
    <property type="entry name" value="N-terminal nucleophile aminohydrolases (Ntn hydrolases)"/>
    <property type="match status" value="1"/>
</dbReference>
<proteinExistence type="predicted"/>
<keyword evidence="1" id="KW-0963">Cytoplasm</keyword>
<name>A0ABD6CWH0_9EURY</name>
<reference evidence="4 5" key="1">
    <citation type="journal article" date="2019" name="Int. J. Syst. Evol. Microbiol.">
        <title>The Global Catalogue of Microorganisms (GCM) 10K type strain sequencing project: providing services to taxonomists for standard genome sequencing and annotation.</title>
        <authorList>
            <consortium name="The Broad Institute Genomics Platform"/>
            <consortium name="The Broad Institute Genome Sequencing Center for Infectious Disease"/>
            <person name="Wu L."/>
            <person name="Ma J."/>
        </authorList>
    </citation>
    <scope>NUCLEOTIDE SEQUENCE [LARGE SCALE GENOMIC DNA]</scope>
    <source>
        <strain evidence="4 5">CGMCC 1.10594</strain>
    </source>
</reference>
<dbReference type="Gene3D" id="3.60.20.10">
    <property type="entry name" value="Glutamine Phosphoribosylpyrophosphate, subunit 1, domain 1"/>
    <property type="match status" value="1"/>
</dbReference>
<dbReference type="InterPro" id="IPR023333">
    <property type="entry name" value="Proteasome_suB-type"/>
</dbReference>
<dbReference type="Proteomes" id="UP001597075">
    <property type="component" value="Unassembled WGS sequence"/>
</dbReference>
<gene>
    <name evidence="4" type="ORF">ACFSBJ_07550</name>
</gene>
<sequence>MSTVAAVACPAGVVLAGDRLVTSGGHVRSRSRRHVLDFDGVGVAVTGGDVPALADRLDAEIRAYRTEHRRLRIDAFARLVGDVAADFDAAVLVTAPDDGGVPRLRSVDPDGGITEESLAALGSGAALVLGVLEAGESPDTLDDAAALARDALAAAAERDPGTGTDTDIYRLPA</sequence>
<keyword evidence="2" id="KW-0645">Protease</keyword>